<feature type="domain" description="SHOCT-like" evidence="1">
    <location>
        <begin position="3"/>
        <end position="50"/>
    </location>
</feature>
<dbReference type="Proteomes" id="UP001491552">
    <property type="component" value="Unassembled WGS sequence"/>
</dbReference>
<name>A0ABV1G9S2_9FIRM</name>
<evidence type="ECO:0000259" key="1">
    <source>
        <dbReference type="Pfam" id="PF20612"/>
    </source>
</evidence>
<comment type="caution">
    <text evidence="2">The sequence shown here is derived from an EMBL/GenBank/DDBJ whole genome shotgun (WGS) entry which is preliminary data.</text>
</comment>
<reference evidence="2 3" key="1">
    <citation type="submission" date="2024-03" db="EMBL/GenBank/DDBJ databases">
        <title>Human intestinal bacterial collection.</title>
        <authorList>
            <person name="Pauvert C."/>
            <person name="Hitch T.C.A."/>
            <person name="Clavel T."/>
        </authorList>
    </citation>
    <scope>NUCLEOTIDE SEQUENCE [LARGE SCALE GENOMIC DNA]</scope>
    <source>
        <strain evidence="2 3">CLA-AA-H192</strain>
    </source>
</reference>
<keyword evidence="3" id="KW-1185">Reference proteome</keyword>
<sequence length="53" mass="6181">MDEFLQNMITYQVAMSTARRLVSLGIISEEEYREIDTIMAKKHGLSLDSIYRL</sequence>
<protein>
    <submittedName>
        <fullName evidence="2">SHOCT domain-containing protein</fullName>
    </submittedName>
</protein>
<evidence type="ECO:0000313" key="2">
    <source>
        <dbReference type="EMBL" id="MEQ2512170.1"/>
    </source>
</evidence>
<dbReference type="EMBL" id="JBBMFF010000261">
    <property type="protein sequence ID" value="MEQ2512170.1"/>
    <property type="molecule type" value="Genomic_DNA"/>
</dbReference>
<dbReference type="RefSeq" id="WP_349136857.1">
    <property type="nucleotide sequence ID" value="NZ_JBBMFF010000261.1"/>
</dbReference>
<organism evidence="2 3">
    <name type="scientific">Faecousia intestinalis</name>
    <dbReference type="NCBI Taxonomy" id="3133167"/>
    <lineage>
        <taxon>Bacteria</taxon>
        <taxon>Bacillati</taxon>
        <taxon>Bacillota</taxon>
        <taxon>Clostridia</taxon>
        <taxon>Eubacteriales</taxon>
        <taxon>Oscillospiraceae</taxon>
        <taxon>Faecousia</taxon>
    </lineage>
</organism>
<dbReference type="Pfam" id="PF20612">
    <property type="entry name" value="SHOCT_2"/>
    <property type="match status" value="1"/>
</dbReference>
<evidence type="ECO:0000313" key="3">
    <source>
        <dbReference type="Proteomes" id="UP001491552"/>
    </source>
</evidence>
<accession>A0ABV1G9S2</accession>
<proteinExistence type="predicted"/>
<gene>
    <name evidence="2" type="ORF">WMO66_13120</name>
</gene>
<dbReference type="InterPro" id="IPR046749">
    <property type="entry name" value="SHOCT_2"/>
</dbReference>